<name>A0A031JGI4_9SPHN</name>
<accession>A0A031JGI4</accession>
<dbReference type="SUPFAM" id="SSF54427">
    <property type="entry name" value="NTF2-like"/>
    <property type="match status" value="1"/>
</dbReference>
<dbReference type="PATRIC" id="fig|158500.4.peg.5017"/>
<reference evidence="3 4" key="1">
    <citation type="submission" date="2014-03" db="EMBL/GenBank/DDBJ databases">
        <title>Whole genome sequence of Novosphingobium resinovorum KF1.</title>
        <authorList>
            <person name="Gan H.M."/>
            <person name="Gan H.Y."/>
            <person name="Chew T.H."/>
            <person name="Savka M.A."/>
        </authorList>
    </citation>
    <scope>NUCLEOTIDE SEQUENCE [LARGE SCALE GENOMIC DNA]</scope>
    <source>
        <strain evidence="3 4">KF1</strain>
    </source>
</reference>
<dbReference type="KEGG" id="nre:BES08_18150"/>
<organism evidence="3 4">
    <name type="scientific">Novosphingobium resinovorum</name>
    <dbReference type="NCBI Taxonomy" id="158500"/>
    <lineage>
        <taxon>Bacteria</taxon>
        <taxon>Pseudomonadati</taxon>
        <taxon>Pseudomonadota</taxon>
        <taxon>Alphaproteobacteria</taxon>
        <taxon>Sphingomonadales</taxon>
        <taxon>Sphingomonadaceae</taxon>
        <taxon>Novosphingobium</taxon>
    </lineage>
</organism>
<protein>
    <recommendedName>
        <fullName evidence="1">SnoaL-like domain-containing protein</fullName>
    </recommendedName>
</protein>
<dbReference type="CDD" id="cd00531">
    <property type="entry name" value="NTF2_like"/>
    <property type="match status" value="1"/>
</dbReference>
<sequence>MTKLTIEDRLDLAELALRGFWLIDQGRAGEAAALFAEDANLTFGPGSPRPGTISGAAIAAAMAARQAEAHVTSRHVLSNTLISALGDGRAEVRSLLTLFRSPDADLSPVVRSVADVIDVCVQEGGVWKIADRSILPVFQPG</sequence>
<dbReference type="Gene3D" id="3.10.450.50">
    <property type="match status" value="1"/>
</dbReference>
<evidence type="ECO:0000313" key="5">
    <source>
        <dbReference type="Proteomes" id="UP000094626"/>
    </source>
</evidence>
<feature type="domain" description="SnoaL-like" evidence="1">
    <location>
        <begin position="5"/>
        <end position="132"/>
    </location>
</feature>
<dbReference type="Proteomes" id="UP000024329">
    <property type="component" value="Unassembled WGS sequence"/>
</dbReference>
<proteinExistence type="predicted"/>
<dbReference type="EMBL" id="CP017076">
    <property type="protein sequence ID" value="AOR78840.1"/>
    <property type="molecule type" value="Genomic_DNA"/>
</dbReference>
<dbReference type="EMBL" id="JFYZ01000047">
    <property type="protein sequence ID" value="EZP73184.1"/>
    <property type="molecule type" value="Genomic_DNA"/>
</dbReference>
<reference evidence="2" key="2">
    <citation type="submission" date="2016-08" db="EMBL/GenBank/DDBJ databases">
        <authorList>
            <person name="Seilhamer J.J."/>
        </authorList>
    </citation>
    <scope>NUCLEOTIDE SEQUENCE [LARGE SCALE GENOMIC DNA]</scope>
    <source>
        <strain evidence="2">SA1</strain>
        <plasmid evidence="2">pSA1</plasmid>
    </source>
</reference>
<dbReference type="OrthoDB" id="7432584at2"/>
<keyword evidence="5" id="KW-1185">Reference proteome</keyword>
<dbReference type="Pfam" id="PF13577">
    <property type="entry name" value="SnoaL_4"/>
    <property type="match status" value="1"/>
</dbReference>
<dbReference type="AlphaFoldDB" id="A0A031JGI4"/>
<dbReference type="InterPro" id="IPR032710">
    <property type="entry name" value="NTF2-like_dom_sf"/>
</dbReference>
<geneLocation type="plasmid" evidence="2 5">
    <name>pSA1</name>
</geneLocation>
<dbReference type="InterPro" id="IPR037401">
    <property type="entry name" value="SnoaL-like"/>
</dbReference>
<reference evidence="5" key="3">
    <citation type="journal article" date="2017" name="J. Biotechnol.">
        <title>Complete genome sequence of Novosphingobium resinovorum SA1, a versatile xenobiotic-degrading bacterium capable of utilizing sulfanilic acid.</title>
        <authorList>
            <person name="Hegedus B."/>
            <person name="Kos P.B."/>
            <person name="Balint B."/>
            <person name="Maroti G."/>
            <person name="Gan H.M."/>
            <person name="Perei K."/>
            <person name="Rakhely G."/>
        </authorList>
    </citation>
    <scope>NUCLEOTIDE SEQUENCE [LARGE SCALE GENOMIC DNA]</scope>
    <source>
        <strain evidence="5">SA1</strain>
    </source>
</reference>
<evidence type="ECO:0000313" key="4">
    <source>
        <dbReference type="Proteomes" id="UP000024329"/>
    </source>
</evidence>
<dbReference type="RefSeq" id="WP_036529647.1">
    <property type="nucleotide sequence ID" value="NZ_CP017076.1"/>
</dbReference>
<gene>
    <name evidence="2" type="ORF">BES08_18150</name>
    <name evidence="3" type="ORF">BV97_04938</name>
</gene>
<evidence type="ECO:0000313" key="2">
    <source>
        <dbReference type="EMBL" id="AOR78840.1"/>
    </source>
</evidence>
<keyword evidence="2" id="KW-0614">Plasmid</keyword>
<dbReference type="Proteomes" id="UP000094626">
    <property type="component" value="Plasmid pSA1"/>
</dbReference>
<dbReference type="eggNOG" id="ENOG5031CBS">
    <property type="taxonomic scope" value="Bacteria"/>
</dbReference>
<evidence type="ECO:0000259" key="1">
    <source>
        <dbReference type="Pfam" id="PF13577"/>
    </source>
</evidence>
<evidence type="ECO:0000313" key="3">
    <source>
        <dbReference type="EMBL" id="EZP73184.1"/>
    </source>
</evidence>